<evidence type="ECO:0000256" key="1">
    <source>
        <dbReference type="SAM" id="SignalP"/>
    </source>
</evidence>
<dbReference type="AlphaFoldDB" id="A0A939JZ15"/>
<keyword evidence="3" id="KW-1185">Reference proteome</keyword>
<dbReference type="Proteomes" id="UP000664795">
    <property type="component" value="Unassembled WGS sequence"/>
</dbReference>
<feature type="signal peptide" evidence="1">
    <location>
        <begin position="1"/>
        <end position="25"/>
    </location>
</feature>
<protein>
    <submittedName>
        <fullName evidence="2">Gluconolaconase</fullName>
    </submittedName>
</protein>
<comment type="caution">
    <text evidence="2">The sequence shown here is derived from an EMBL/GenBank/DDBJ whole genome shotgun (WGS) entry which is preliminary data.</text>
</comment>
<name>A0A939JZ15_9BACT</name>
<evidence type="ECO:0000313" key="2">
    <source>
        <dbReference type="EMBL" id="MBO0934582.1"/>
    </source>
</evidence>
<dbReference type="InterPro" id="IPR053224">
    <property type="entry name" value="Sensory_adhesion_molecule"/>
</dbReference>
<gene>
    <name evidence="2" type="ORF">J2I48_26465</name>
</gene>
<evidence type="ECO:0000313" key="3">
    <source>
        <dbReference type="Proteomes" id="UP000664795"/>
    </source>
</evidence>
<keyword evidence="1" id="KW-0732">Signal</keyword>
<accession>A0A939JZ15</accession>
<reference evidence="2 3" key="1">
    <citation type="submission" date="2021-03" db="EMBL/GenBank/DDBJ databases">
        <title>Fibrella sp. HMF5036 genome sequencing and assembly.</title>
        <authorList>
            <person name="Kang H."/>
            <person name="Kim H."/>
            <person name="Bae S."/>
            <person name="Joh K."/>
        </authorList>
    </citation>
    <scope>NUCLEOTIDE SEQUENCE [LARGE SCALE GENOMIC DNA]</scope>
    <source>
        <strain evidence="2 3">HMF5036</strain>
    </source>
</reference>
<dbReference type="PANTHER" id="PTHR31460">
    <property type="match status" value="1"/>
</dbReference>
<dbReference type="EMBL" id="JAFMYU010000034">
    <property type="protein sequence ID" value="MBO0934582.1"/>
    <property type="molecule type" value="Genomic_DNA"/>
</dbReference>
<dbReference type="PANTHER" id="PTHR31460:SF3">
    <property type="entry name" value="MESOCENTIN"/>
    <property type="match status" value="1"/>
</dbReference>
<proteinExistence type="predicted"/>
<dbReference type="PROSITE" id="PS51257">
    <property type="entry name" value="PROKAR_LIPOPROTEIN"/>
    <property type="match status" value="1"/>
</dbReference>
<feature type="chain" id="PRO_5037589199" evidence="1">
    <location>
        <begin position="26"/>
        <end position="329"/>
    </location>
</feature>
<dbReference type="InterPro" id="IPR011042">
    <property type="entry name" value="6-blade_b-propeller_TolB-like"/>
</dbReference>
<dbReference type="Gene3D" id="2.120.10.30">
    <property type="entry name" value="TolB, C-terminal domain"/>
    <property type="match status" value="1"/>
</dbReference>
<dbReference type="RefSeq" id="WP_207338548.1">
    <property type="nucleotide sequence ID" value="NZ_JAFMYU010000034.1"/>
</dbReference>
<dbReference type="SUPFAM" id="SSF63829">
    <property type="entry name" value="Calcium-dependent phosphotriesterase"/>
    <property type="match status" value="1"/>
</dbReference>
<organism evidence="2 3">
    <name type="scientific">Fibrella aquatilis</name>
    <dbReference type="NCBI Taxonomy" id="2817059"/>
    <lineage>
        <taxon>Bacteria</taxon>
        <taxon>Pseudomonadati</taxon>
        <taxon>Bacteroidota</taxon>
        <taxon>Cytophagia</taxon>
        <taxon>Cytophagales</taxon>
        <taxon>Spirosomataceae</taxon>
        <taxon>Fibrella</taxon>
    </lineage>
</organism>
<sequence length="329" mass="34418">MKTLLKNAAHVALLGLLAFSCKNNGTDPNAPAFAGTTAFTADRQYPEGIAYASTLNQFLVTSLTQGKVGTVSVSGQYADLFTDPQLISAQGIKVQNGKVYVCNAAQVVATKTTPQATGKTAGLFVYNLTTKQIERRTDLAALLPGAPHLANDVVLDAQGVAYVTDSFSPVVYRVAADGTPTVLVNDPRFAVPTGQFGLNGIVFHPSNYLIVVKAATGQLYKIDLANGNAISEVTGFEPLTGGDGMVLIDNDLYVVNKRSQVTQLRGANNWATASVVKTDAAGYAESTTNTVVNGQIYTLNARIGEVGAAAASGNPASLTSSAYSIERFK</sequence>